<comment type="similarity">
    <text evidence="1">Belongs to the esterase D family.</text>
</comment>
<dbReference type="Proteomes" id="UP000192333">
    <property type="component" value="Chromosome I"/>
</dbReference>
<gene>
    <name evidence="3" type="ORF">SAMN00777080_1103</name>
</gene>
<keyword evidence="4" id="KW-1185">Reference proteome</keyword>
<dbReference type="InterPro" id="IPR029058">
    <property type="entry name" value="AB_hydrolase_fold"/>
</dbReference>
<evidence type="ECO:0000256" key="2">
    <source>
        <dbReference type="ARBA" id="ARBA00022801"/>
    </source>
</evidence>
<accession>A0A1W2H0W4</accession>
<dbReference type="Pfam" id="PF00756">
    <property type="entry name" value="Esterase"/>
    <property type="match status" value="1"/>
</dbReference>
<protein>
    <submittedName>
        <fullName evidence="3">Predicted hydrolase of the alpha/beta superfamily</fullName>
    </submittedName>
</protein>
<dbReference type="InterPro" id="IPR000801">
    <property type="entry name" value="Esterase-like"/>
</dbReference>
<sequence>MTKQLTILLIALLFIIIDTKAQKHTFDSVEPTTVTKEINRDNGQVYNLIVTLPLGYQAEKEYKILYYLDAWWLENLVTGCYRILSLSNKTKSNNLEDVILVGISSVGDERAWNLQRNMDFTPSKFNLKLKFNLGEVPLDETTTGGAEEFLQFFRQDIISSIESEYKVDSASRGIMGHSLGGLLGFYSYLNHSDLFSNYILLAPSVWWNDSELFQDKASMISKRESHMFAAMGTAEIKMMKEPMGNLVEELKSEENRKLKITYRQYENEDHHSVLPQAIYDGIELIYTRSN</sequence>
<evidence type="ECO:0000256" key="1">
    <source>
        <dbReference type="ARBA" id="ARBA00005622"/>
    </source>
</evidence>
<dbReference type="EMBL" id="LT838813">
    <property type="protein sequence ID" value="SMD42543.1"/>
    <property type="molecule type" value="Genomic_DNA"/>
</dbReference>
<dbReference type="RefSeq" id="WP_084119332.1">
    <property type="nucleotide sequence ID" value="NZ_LT838813.1"/>
</dbReference>
<dbReference type="STRING" id="758820.SAMN00777080_1103"/>
<organism evidence="3 4">
    <name type="scientific">Aquiflexum balticum DSM 16537</name>
    <dbReference type="NCBI Taxonomy" id="758820"/>
    <lineage>
        <taxon>Bacteria</taxon>
        <taxon>Pseudomonadati</taxon>
        <taxon>Bacteroidota</taxon>
        <taxon>Cytophagia</taxon>
        <taxon>Cytophagales</taxon>
        <taxon>Cyclobacteriaceae</taxon>
        <taxon>Aquiflexum</taxon>
    </lineage>
</organism>
<evidence type="ECO:0000313" key="3">
    <source>
        <dbReference type="EMBL" id="SMD42543.1"/>
    </source>
</evidence>
<dbReference type="Gene3D" id="3.40.50.1820">
    <property type="entry name" value="alpha/beta hydrolase"/>
    <property type="match status" value="1"/>
</dbReference>
<proteinExistence type="inferred from homology"/>
<reference evidence="4" key="1">
    <citation type="submission" date="2017-04" db="EMBL/GenBank/DDBJ databases">
        <authorList>
            <person name="Varghese N."/>
            <person name="Submissions S."/>
        </authorList>
    </citation>
    <scope>NUCLEOTIDE SEQUENCE [LARGE SCALE GENOMIC DNA]</scope>
    <source>
        <strain evidence="4">DSM 16537</strain>
    </source>
</reference>
<name>A0A1W2H0W4_9BACT</name>
<dbReference type="SUPFAM" id="SSF53474">
    <property type="entry name" value="alpha/beta-Hydrolases"/>
    <property type="match status" value="1"/>
</dbReference>
<dbReference type="AlphaFoldDB" id="A0A1W2H0W4"/>
<dbReference type="PANTHER" id="PTHR40841">
    <property type="entry name" value="SIDEROPHORE TRIACETYLFUSARININE C ESTERASE"/>
    <property type="match status" value="1"/>
</dbReference>
<keyword evidence="2 3" id="KW-0378">Hydrolase</keyword>
<dbReference type="GO" id="GO:0016788">
    <property type="term" value="F:hydrolase activity, acting on ester bonds"/>
    <property type="evidence" value="ECO:0007669"/>
    <property type="project" value="TreeGrafter"/>
</dbReference>
<dbReference type="InterPro" id="IPR052558">
    <property type="entry name" value="Siderophore_Hydrolase_D"/>
</dbReference>
<dbReference type="OrthoDB" id="9784036at2"/>
<dbReference type="PANTHER" id="PTHR40841:SF2">
    <property type="entry name" value="SIDEROPHORE-DEGRADING ESTERASE (EUROFUNG)"/>
    <property type="match status" value="1"/>
</dbReference>
<evidence type="ECO:0000313" key="4">
    <source>
        <dbReference type="Proteomes" id="UP000192333"/>
    </source>
</evidence>